<dbReference type="PANTHER" id="PTHR22930">
    <property type="match status" value="1"/>
</dbReference>
<dbReference type="PANTHER" id="PTHR22930:SF85">
    <property type="entry name" value="GH03217P-RELATED"/>
    <property type="match status" value="1"/>
</dbReference>
<evidence type="ECO:0000313" key="2">
    <source>
        <dbReference type="EMBL" id="PKC70608.1"/>
    </source>
</evidence>
<proteinExistence type="predicted"/>
<dbReference type="InterPro" id="IPR045249">
    <property type="entry name" value="HARBI1-like"/>
</dbReference>
<dbReference type="Proteomes" id="UP000232688">
    <property type="component" value="Unassembled WGS sequence"/>
</dbReference>
<dbReference type="Proteomes" id="UP000232722">
    <property type="component" value="Unassembled WGS sequence"/>
</dbReference>
<reference evidence="1 4" key="2">
    <citation type="submission" date="2017-09" db="EMBL/GenBank/DDBJ databases">
        <title>Extensive intraspecific genome diversity in a model arbuscular mycorrhizal fungus.</title>
        <authorList>
            <person name="Chen E.C."/>
            <person name="Morin E."/>
            <person name="Beaudet D."/>
            <person name="Noel J."/>
            <person name="Ndikumana S."/>
            <person name="Charron P."/>
            <person name="St-Onge C."/>
            <person name="Giorgi J."/>
            <person name="Grigoriev I.V."/>
            <person name="Roux C."/>
            <person name="Martin F.M."/>
            <person name="Corradi N."/>
        </authorList>
    </citation>
    <scope>NUCLEOTIDE SEQUENCE [LARGE SCALE GENOMIC DNA]</scope>
    <source>
        <strain evidence="1 4">A5</strain>
    </source>
</reference>
<gene>
    <name evidence="2" type="ORF">RhiirA1_339038</name>
    <name evidence="1" type="ORF">RhiirA5_292199</name>
</gene>
<evidence type="ECO:0000313" key="3">
    <source>
        <dbReference type="Proteomes" id="UP000232688"/>
    </source>
</evidence>
<reference evidence="2 3" key="4">
    <citation type="submission" date="2017-10" db="EMBL/GenBank/DDBJ databases">
        <title>Genome analyses suggest a sexual origin of heterokaryosis in a supposedly ancient asexual fungus.</title>
        <authorList>
            <person name="Corradi N."/>
            <person name="Sedzielewska K."/>
            <person name="Noel J."/>
            <person name="Charron P."/>
            <person name="Farinelli L."/>
            <person name="Marton T."/>
            <person name="Kruger M."/>
            <person name="Pelin A."/>
            <person name="Brachmann A."/>
            <person name="Corradi N."/>
        </authorList>
    </citation>
    <scope>NUCLEOTIDE SEQUENCE [LARGE SCALE GENOMIC DNA]</scope>
    <source>
        <strain evidence="2 3">A1</strain>
    </source>
</reference>
<dbReference type="VEuPathDB" id="FungiDB:FUN_006844"/>
<organism evidence="1 4">
    <name type="scientific">Rhizophagus irregularis</name>
    <dbReference type="NCBI Taxonomy" id="588596"/>
    <lineage>
        <taxon>Eukaryota</taxon>
        <taxon>Fungi</taxon>
        <taxon>Fungi incertae sedis</taxon>
        <taxon>Mucoromycota</taxon>
        <taxon>Glomeromycotina</taxon>
        <taxon>Glomeromycetes</taxon>
        <taxon>Glomerales</taxon>
        <taxon>Glomeraceae</taxon>
        <taxon>Rhizophagus</taxon>
    </lineage>
</organism>
<comment type="caution">
    <text evidence="1">The sequence shown here is derived from an EMBL/GenBank/DDBJ whole genome shotgun (WGS) entry which is preliminary data.</text>
</comment>
<protein>
    <recommendedName>
        <fullName evidence="5">DDE Tnp4 domain-containing protein</fullName>
    </recommendedName>
</protein>
<dbReference type="VEuPathDB" id="FungiDB:RhiirA1_339038"/>
<evidence type="ECO:0000313" key="4">
    <source>
        <dbReference type="Proteomes" id="UP000232722"/>
    </source>
</evidence>
<name>A0A2N0PKR8_9GLOM</name>
<dbReference type="EMBL" id="LLXJ01000643">
    <property type="protein sequence ID" value="PKC07433.1"/>
    <property type="molecule type" value="Genomic_DNA"/>
</dbReference>
<dbReference type="AlphaFoldDB" id="A0A2N0PKR8"/>
<dbReference type="EMBL" id="LLXH01000211">
    <property type="protein sequence ID" value="PKC70608.1"/>
    <property type="molecule type" value="Genomic_DNA"/>
</dbReference>
<accession>A0A2N0PKR8</accession>
<reference evidence="2 3" key="3">
    <citation type="submission" date="2017-10" db="EMBL/GenBank/DDBJ databases">
        <title>Extensive intraspecific genome diversity in a model arbuscular mycorrhizal fungus.</title>
        <authorList>
            <person name="Chen E.C.H."/>
            <person name="Morin E."/>
            <person name="Baudet D."/>
            <person name="Noel J."/>
            <person name="Ndikumana S."/>
            <person name="Charron P."/>
            <person name="St-Onge C."/>
            <person name="Giorgi J."/>
            <person name="Grigoriev I.V."/>
            <person name="Roux C."/>
            <person name="Martin F.M."/>
            <person name="Corradi N."/>
        </authorList>
    </citation>
    <scope>NUCLEOTIDE SEQUENCE [LARGE SCALE GENOMIC DNA]</scope>
    <source>
        <strain evidence="2 3">A1</strain>
    </source>
</reference>
<reference evidence="1 4" key="1">
    <citation type="submission" date="2016-04" db="EMBL/GenBank/DDBJ databases">
        <title>Genome analyses suggest a sexual origin of heterokaryosis in a supposedly ancient asexual fungus.</title>
        <authorList>
            <person name="Ropars J."/>
            <person name="Sedzielewska K."/>
            <person name="Noel J."/>
            <person name="Charron P."/>
            <person name="Farinelli L."/>
            <person name="Marton T."/>
            <person name="Kruger M."/>
            <person name="Pelin A."/>
            <person name="Brachmann A."/>
            <person name="Corradi N."/>
        </authorList>
    </citation>
    <scope>NUCLEOTIDE SEQUENCE [LARGE SCALE GENOMIC DNA]</scope>
    <source>
        <strain evidence="1 4">A5</strain>
    </source>
</reference>
<evidence type="ECO:0000313" key="1">
    <source>
        <dbReference type="EMBL" id="PKC07433.1"/>
    </source>
</evidence>
<sequence length="140" mass="16027">MDSLNFQKLVLTLSTYQIFHNNSCHLQAPVEFQLAIFLRRIGSKENIFEICSRFGIAEGTIYLYCKRVMIAILSLKKTLVKWPTGEDKQYVHEGFKNIGGMENVIGAIDGSHIGLANAPLKQPETYWNRKKGIPYNYKEL</sequence>
<evidence type="ECO:0008006" key="5">
    <source>
        <dbReference type="Google" id="ProtNLM"/>
    </source>
</evidence>